<sequence>SLYSNLIVTGGNSLIVGFTDRLNHDLAQNCPSTIKIRVSNPNYSTSTERRFGAWIGGSIVSSLGTFQQLWISKGEYEESGKSIVDRKCP</sequence>
<dbReference type="Proteomes" id="UP000050741">
    <property type="component" value="Unassembled WGS sequence"/>
</dbReference>
<dbReference type="WBParaSite" id="GPLIN_001489600">
    <property type="protein sequence ID" value="GPLIN_001489600"/>
    <property type="gene ID" value="GPLIN_001489600"/>
</dbReference>
<keyword evidence="2" id="KW-1185">Reference proteome</keyword>
<dbReference type="AlphaFoldDB" id="A0A183CPT8"/>
<reference evidence="2" key="1">
    <citation type="submission" date="2013-12" db="EMBL/GenBank/DDBJ databases">
        <authorList>
            <person name="Aslett M."/>
        </authorList>
    </citation>
    <scope>NUCLEOTIDE SEQUENCE [LARGE SCALE GENOMIC DNA]</scope>
    <source>
        <strain evidence="2">Lindley</strain>
    </source>
</reference>
<dbReference type="Pfam" id="PF00022">
    <property type="entry name" value="Actin"/>
    <property type="match status" value="1"/>
</dbReference>
<dbReference type="InterPro" id="IPR004001">
    <property type="entry name" value="Actin_CS"/>
</dbReference>
<name>A0A183CPT8_GLOPA</name>
<dbReference type="InterPro" id="IPR043129">
    <property type="entry name" value="ATPase_NBD"/>
</dbReference>
<dbReference type="PROSITE" id="PS00432">
    <property type="entry name" value="ACTINS_2"/>
    <property type="match status" value="1"/>
</dbReference>
<dbReference type="InterPro" id="IPR004000">
    <property type="entry name" value="Actin"/>
</dbReference>
<reference evidence="3" key="3">
    <citation type="submission" date="2016-06" db="UniProtKB">
        <authorList>
            <consortium name="WormBaseParasite"/>
        </authorList>
    </citation>
    <scope>IDENTIFICATION</scope>
</reference>
<organism evidence="2 3">
    <name type="scientific">Globodera pallida</name>
    <name type="common">Potato cyst nematode worm</name>
    <name type="synonym">Heterodera pallida</name>
    <dbReference type="NCBI Taxonomy" id="36090"/>
    <lineage>
        <taxon>Eukaryota</taxon>
        <taxon>Metazoa</taxon>
        <taxon>Ecdysozoa</taxon>
        <taxon>Nematoda</taxon>
        <taxon>Chromadorea</taxon>
        <taxon>Rhabditida</taxon>
        <taxon>Tylenchina</taxon>
        <taxon>Tylenchomorpha</taxon>
        <taxon>Tylenchoidea</taxon>
        <taxon>Heteroderidae</taxon>
        <taxon>Heteroderinae</taxon>
        <taxon>Globodera</taxon>
    </lineage>
</organism>
<keyword evidence="1" id="KW-0206">Cytoskeleton</keyword>
<protein>
    <submittedName>
        <fullName evidence="3">Actin</fullName>
    </submittedName>
</protein>
<evidence type="ECO:0000256" key="1">
    <source>
        <dbReference type="ARBA" id="ARBA00023212"/>
    </source>
</evidence>
<accession>A0A183CPT8</accession>
<dbReference type="SUPFAM" id="SSF53067">
    <property type="entry name" value="Actin-like ATPase domain"/>
    <property type="match status" value="1"/>
</dbReference>
<keyword evidence="1" id="KW-0963">Cytoplasm</keyword>
<dbReference type="Gene3D" id="3.30.420.40">
    <property type="match status" value="2"/>
</dbReference>
<evidence type="ECO:0000313" key="2">
    <source>
        <dbReference type="Proteomes" id="UP000050741"/>
    </source>
</evidence>
<proteinExistence type="predicted"/>
<reference evidence="2" key="2">
    <citation type="submission" date="2014-05" db="EMBL/GenBank/DDBJ databases">
        <title>The genome and life-stage specific transcriptomes of Globodera pallida elucidate key aspects of plant parasitism by a cyst nematode.</title>
        <authorList>
            <person name="Cotton J.A."/>
            <person name="Lilley C.J."/>
            <person name="Jones L.M."/>
            <person name="Kikuchi T."/>
            <person name="Reid A.J."/>
            <person name="Thorpe P."/>
            <person name="Tsai I.J."/>
            <person name="Beasley H."/>
            <person name="Blok V."/>
            <person name="Cock P.J.A."/>
            <person name="Van den Akker S.E."/>
            <person name="Holroyd N."/>
            <person name="Hunt M."/>
            <person name="Mantelin S."/>
            <person name="Naghra H."/>
            <person name="Pain A."/>
            <person name="Palomares-Rius J.E."/>
            <person name="Zarowiecki M."/>
            <person name="Berriman M."/>
            <person name="Jones J.T."/>
            <person name="Urwin P.E."/>
        </authorList>
    </citation>
    <scope>NUCLEOTIDE SEQUENCE [LARGE SCALE GENOMIC DNA]</scope>
    <source>
        <strain evidence="2">Lindley</strain>
    </source>
</reference>
<dbReference type="PANTHER" id="PTHR11937">
    <property type="entry name" value="ACTIN"/>
    <property type="match status" value="1"/>
</dbReference>
<evidence type="ECO:0000313" key="3">
    <source>
        <dbReference type="WBParaSite" id="GPLIN_001489600"/>
    </source>
</evidence>